<name>A0ACB7RL01_HYAAI</name>
<dbReference type="Proteomes" id="UP000821845">
    <property type="component" value="Chromosome 9"/>
</dbReference>
<accession>A0ACB7RL01</accession>
<sequence length="524" mass="56612">MLLGSALLAAVLGCCAALGTVSLTHEEGTLVVDVKSMPPASTLRLLRLHPLAAGCEDTEAAEDVANGPIEGESMKASFPDDVLDPGKYCALVMSPSGNFTSPQPVEVKGQPGENIMAPPSDHACTMWNATVIPQGSYEQRTIKVSVYVFKDKAPQCQRLRVGLWKTISPAALEHPTPCVNGIWSAGEETKTIANLSVVVLFGDLKPGNYCVRVTPVCSPPEDCVALTSKVIELPSGLGGDVRLEMAGATFQSRMLWLLLLPLLAGAAVVIALAVFCVRRQSWLARHKPFILSSPLPMFHKPRVDPGPPVVKVVYSRDSESHVAAVSRLCELLQRELGFRVEWDEVAMDLAHITHDWAMAMAQLPCPQFNPAAGGNTTVKMLVLESDGALLKHRAYRQHKDLGQVSESNVDELYHTTYAALLSNHAQALGDYCHILVARLPYTTLPDRLDLVPEKRYLLPHHLQPLLQALLHGTTLPKSRADLALHSAGYSRFSAALAEAGSFHAEKGFAEDGVCGKLRAILAES</sequence>
<reference evidence="1" key="1">
    <citation type="submission" date="2020-05" db="EMBL/GenBank/DDBJ databases">
        <title>Large-scale comparative analyses of tick genomes elucidate their genetic diversity and vector capacities.</title>
        <authorList>
            <person name="Jia N."/>
            <person name="Wang J."/>
            <person name="Shi W."/>
            <person name="Du L."/>
            <person name="Sun Y."/>
            <person name="Zhan W."/>
            <person name="Jiang J."/>
            <person name="Wang Q."/>
            <person name="Zhang B."/>
            <person name="Ji P."/>
            <person name="Sakyi L.B."/>
            <person name="Cui X."/>
            <person name="Yuan T."/>
            <person name="Jiang B."/>
            <person name="Yang W."/>
            <person name="Lam T.T.-Y."/>
            <person name="Chang Q."/>
            <person name="Ding S."/>
            <person name="Wang X."/>
            <person name="Zhu J."/>
            <person name="Ruan X."/>
            <person name="Zhao L."/>
            <person name="Wei J."/>
            <person name="Que T."/>
            <person name="Du C."/>
            <person name="Cheng J."/>
            <person name="Dai P."/>
            <person name="Han X."/>
            <person name="Huang E."/>
            <person name="Gao Y."/>
            <person name="Liu J."/>
            <person name="Shao H."/>
            <person name="Ye R."/>
            <person name="Li L."/>
            <person name="Wei W."/>
            <person name="Wang X."/>
            <person name="Wang C."/>
            <person name="Yang T."/>
            <person name="Huo Q."/>
            <person name="Li W."/>
            <person name="Guo W."/>
            <person name="Chen H."/>
            <person name="Zhou L."/>
            <person name="Ni X."/>
            <person name="Tian J."/>
            <person name="Zhou Y."/>
            <person name="Sheng Y."/>
            <person name="Liu T."/>
            <person name="Pan Y."/>
            <person name="Xia L."/>
            <person name="Li J."/>
            <person name="Zhao F."/>
            <person name="Cao W."/>
        </authorList>
    </citation>
    <scope>NUCLEOTIDE SEQUENCE</scope>
    <source>
        <strain evidence="1">Hyas-2018</strain>
    </source>
</reference>
<organism evidence="1 2">
    <name type="scientific">Hyalomma asiaticum</name>
    <name type="common">Tick</name>
    <dbReference type="NCBI Taxonomy" id="266040"/>
    <lineage>
        <taxon>Eukaryota</taxon>
        <taxon>Metazoa</taxon>
        <taxon>Ecdysozoa</taxon>
        <taxon>Arthropoda</taxon>
        <taxon>Chelicerata</taxon>
        <taxon>Arachnida</taxon>
        <taxon>Acari</taxon>
        <taxon>Parasitiformes</taxon>
        <taxon>Ixodida</taxon>
        <taxon>Ixodoidea</taxon>
        <taxon>Ixodidae</taxon>
        <taxon>Hyalomminae</taxon>
        <taxon>Hyalomma</taxon>
    </lineage>
</organism>
<evidence type="ECO:0000313" key="2">
    <source>
        <dbReference type="Proteomes" id="UP000821845"/>
    </source>
</evidence>
<comment type="caution">
    <text evidence="1">The sequence shown here is derived from an EMBL/GenBank/DDBJ whole genome shotgun (WGS) entry which is preliminary data.</text>
</comment>
<dbReference type="EMBL" id="CM023489">
    <property type="protein sequence ID" value="KAH6923070.1"/>
    <property type="molecule type" value="Genomic_DNA"/>
</dbReference>
<protein>
    <submittedName>
        <fullName evidence="1">Uncharacterized protein</fullName>
    </submittedName>
</protein>
<proteinExistence type="predicted"/>
<evidence type="ECO:0000313" key="1">
    <source>
        <dbReference type="EMBL" id="KAH6923070.1"/>
    </source>
</evidence>
<keyword evidence="2" id="KW-1185">Reference proteome</keyword>
<gene>
    <name evidence="1" type="ORF">HPB50_021400</name>
</gene>